<dbReference type="EMBL" id="JAGETX010000009">
    <property type="protein sequence ID" value="MBO3272076.1"/>
    <property type="molecule type" value="Genomic_DNA"/>
</dbReference>
<dbReference type="Proteomes" id="UP000670527">
    <property type="component" value="Unassembled WGS sequence"/>
</dbReference>
<accession>A0ABS3TEJ0</accession>
<dbReference type="RefSeq" id="WP_208308350.1">
    <property type="nucleotide sequence ID" value="NZ_JAGETX010000009.1"/>
</dbReference>
<feature type="chain" id="PRO_5046426894" evidence="1">
    <location>
        <begin position="38"/>
        <end position="90"/>
    </location>
</feature>
<sequence length="90" mass="9255">MAAAANQPQPSFFTFLKKESIKSLLLALALFAAIGTAATNDSQPGKKAKKVTAATKMQCSKDEKAGASCCAKKLATATIATPANPQVAKK</sequence>
<organism evidence="2 3">
    <name type="scientific">Hymenobacter defluvii</name>
    <dbReference type="NCBI Taxonomy" id="2054411"/>
    <lineage>
        <taxon>Bacteria</taxon>
        <taxon>Pseudomonadati</taxon>
        <taxon>Bacteroidota</taxon>
        <taxon>Cytophagia</taxon>
        <taxon>Cytophagales</taxon>
        <taxon>Hymenobacteraceae</taxon>
        <taxon>Hymenobacter</taxon>
    </lineage>
</organism>
<comment type="caution">
    <text evidence="2">The sequence shown here is derived from an EMBL/GenBank/DDBJ whole genome shotgun (WGS) entry which is preliminary data.</text>
</comment>
<feature type="signal peptide" evidence="1">
    <location>
        <begin position="1"/>
        <end position="37"/>
    </location>
</feature>
<protein>
    <submittedName>
        <fullName evidence="2">Uncharacterized protein</fullName>
    </submittedName>
</protein>
<gene>
    <name evidence="2" type="ORF">J4D97_15555</name>
</gene>
<name>A0ABS3TEJ0_9BACT</name>
<keyword evidence="1" id="KW-0732">Signal</keyword>
<keyword evidence="3" id="KW-1185">Reference proteome</keyword>
<evidence type="ECO:0000256" key="1">
    <source>
        <dbReference type="SAM" id="SignalP"/>
    </source>
</evidence>
<evidence type="ECO:0000313" key="3">
    <source>
        <dbReference type="Proteomes" id="UP000670527"/>
    </source>
</evidence>
<proteinExistence type="predicted"/>
<evidence type="ECO:0000313" key="2">
    <source>
        <dbReference type="EMBL" id="MBO3272076.1"/>
    </source>
</evidence>
<reference evidence="2 3" key="1">
    <citation type="submission" date="2021-03" db="EMBL/GenBank/DDBJ databases">
        <authorList>
            <person name="Kim M.K."/>
        </authorList>
    </citation>
    <scope>NUCLEOTIDE SEQUENCE [LARGE SCALE GENOMIC DNA]</scope>
    <source>
        <strain evidence="2 3">BT507</strain>
    </source>
</reference>